<protein>
    <recommendedName>
        <fullName evidence="5">Solute carrier 38 member</fullName>
    </recommendedName>
</protein>
<evidence type="ECO:0008006" key="5">
    <source>
        <dbReference type="Google" id="ProtNLM"/>
    </source>
</evidence>
<keyword evidence="2" id="KW-0812">Transmembrane</keyword>
<dbReference type="OrthoDB" id="463175at2759"/>
<gene>
    <name evidence="3" type="ORF">FOZ61_003666</name>
</gene>
<feature type="transmembrane region" description="Helical" evidence="2">
    <location>
        <begin position="82"/>
        <end position="101"/>
    </location>
</feature>
<proteinExistence type="predicted"/>
<name>A0A7J6LP54_PEROL</name>
<evidence type="ECO:0000256" key="2">
    <source>
        <dbReference type="SAM" id="Phobius"/>
    </source>
</evidence>
<feature type="transmembrane region" description="Helical" evidence="2">
    <location>
        <begin position="174"/>
        <end position="193"/>
    </location>
</feature>
<evidence type="ECO:0000313" key="4">
    <source>
        <dbReference type="Proteomes" id="UP000570595"/>
    </source>
</evidence>
<organism evidence="3 4">
    <name type="scientific">Perkinsus olseni</name>
    <name type="common">Perkinsus atlanticus</name>
    <dbReference type="NCBI Taxonomy" id="32597"/>
    <lineage>
        <taxon>Eukaryota</taxon>
        <taxon>Sar</taxon>
        <taxon>Alveolata</taxon>
        <taxon>Perkinsozoa</taxon>
        <taxon>Perkinsea</taxon>
        <taxon>Perkinsida</taxon>
        <taxon>Perkinsidae</taxon>
        <taxon>Perkinsus</taxon>
    </lineage>
</organism>
<feature type="transmembrane region" description="Helical" evidence="2">
    <location>
        <begin position="326"/>
        <end position="352"/>
    </location>
</feature>
<evidence type="ECO:0000313" key="3">
    <source>
        <dbReference type="EMBL" id="KAF4660916.1"/>
    </source>
</evidence>
<feature type="compositionally biased region" description="Polar residues" evidence="1">
    <location>
        <begin position="16"/>
        <end position="34"/>
    </location>
</feature>
<dbReference type="EMBL" id="JABAHT010000215">
    <property type="protein sequence ID" value="KAF4660916.1"/>
    <property type="molecule type" value="Genomic_DNA"/>
</dbReference>
<reference evidence="3 4" key="1">
    <citation type="submission" date="2020-04" db="EMBL/GenBank/DDBJ databases">
        <title>Perkinsus olseni comparative genomics.</title>
        <authorList>
            <person name="Bogema D.R."/>
        </authorList>
    </citation>
    <scope>NUCLEOTIDE SEQUENCE [LARGE SCALE GENOMIC DNA]</scope>
    <source>
        <strain evidence="3">ATCC PRA-179</strain>
    </source>
</reference>
<comment type="caution">
    <text evidence="3">The sequence shown here is derived from an EMBL/GenBank/DDBJ whole genome shotgun (WGS) entry which is preliminary data.</text>
</comment>
<keyword evidence="2" id="KW-1133">Transmembrane helix</keyword>
<feature type="region of interest" description="Disordered" evidence="1">
    <location>
        <begin position="16"/>
        <end position="36"/>
    </location>
</feature>
<dbReference type="Proteomes" id="UP000570595">
    <property type="component" value="Unassembled WGS sequence"/>
</dbReference>
<accession>A0A7J6LP54</accession>
<dbReference type="AlphaFoldDB" id="A0A7J6LP54"/>
<feature type="transmembrane region" description="Helical" evidence="2">
    <location>
        <begin position="200"/>
        <end position="223"/>
    </location>
</feature>
<sequence>MTDCYSASEISVATTIPTEASTDPSTTTQAQLPTSGKGVGNGAVCKRMESGISLRSFVLTCLNALTTIGLSVPFMFTTAGLLAIPIQALTAVSVFICIRMVSAALRNEKVCQFAEEQGVPPFEREYTFLAEFCGGRLGRRFASAVIFLEYLMSVIGVEAAMGITTHILFDSISVEWWIIIFSFLSLLIIICPFMKEINGVLAVTAVVAGLGGLGMLVAAGTLVESSDLKKVENDLQLADPPVLHFFTAVALSIWNSGAAPSLPPFYGCVKNTPSSRITMWMCICLIISILYVYVLGTAGILLCDGPCEQVYIENFSLAPAGVLPKWLIYTACAFILVRMLAFVPVLMVPVMVSSETQISHLLIPPFPSLLPPLPNLPGIGSARPPATPMGGPDITQPIMSSAECSTLVGAARFGSGAVVPDVATTVAPAPAIDYSYLIREHDIAIPSTMPPDTTAKDLPTTVPPYEFWLLKAIDRSVNIMDYWDATEHQWDMDGLVDDLHNAREERAAAATTTEGSDEGGAKQT</sequence>
<feature type="transmembrane region" description="Helical" evidence="2">
    <location>
        <begin position="243"/>
        <end position="265"/>
    </location>
</feature>
<feature type="transmembrane region" description="Helical" evidence="2">
    <location>
        <begin position="146"/>
        <end position="168"/>
    </location>
</feature>
<feature type="transmembrane region" description="Helical" evidence="2">
    <location>
        <begin position="56"/>
        <end position="76"/>
    </location>
</feature>
<feature type="transmembrane region" description="Helical" evidence="2">
    <location>
        <begin position="277"/>
        <end position="296"/>
    </location>
</feature>
<evidence type="ECO:0000256" key="1">
    <source>
        <dbReference type="SAM" id="MobiDB-lite"/>
    </source>
</evidence>
<keyword evidence="2" id="KW-0472">Membrane</keyword>